<dbReference type="STRING" id="1120976.SAMN03080606_02356"/>
<dbReference type="AlphaFoldDB" id="A0A1G5IE57"/>
<proteinExistence type="predicted"/>
<dbReference type="Proteomes" id="UP000198636">
    <property type="component" value="Unassembled WGS sequence"/>
</dbReference>
<dbReference type="RefSeq" id="WP_091543534.1">
    <property type="nucleotide sequence ID" value="NZ_FMUS01000014.1"/>
</dbReference>
<dbReference type="GO" id="GO:0005524">
    <property type="term" value="F:ATP binding"/>
    <property type="evidence" value="ECO:0007669"/>
    <property type="project" value="InterPro"/>
</dbReference>
<dbReference type="Gene3D" id="3.40.50.300">
    <property type="entry name" value="P-loop containing nucleotide triphosphate hydrolases"/>
    <property type="match status" value="1"/>
</dbReference>
<dbReference type="GO" id="GO:0016887">
    <property type="term" value="F:ATP hydrolysis activity"/>
    <property type="evidence" value="ECO:0007669"/>
    <property type="project" value="InterPro"/>
</dbReference>
<accession>A0A1G5IE57</accession>
<protein>
    <submittedName>
        <fullName evidence="2">ABC-type lipoprotein export system, ATPase component</fullName>
    </submittedName>
</protein>
<evidence type="ECO:0000313" key="2">
    <source>
        <dbReference type="EMBL" id="SCY74051.1"/>
    </source>
</evidence>
<organism evidence="2 3">
    <name type="scientific">Alkaliphilus peptidifermentans DSM 18978</name>
    <dbReference type="NCBI Taxonomy" id="1120976"/>
    <lineage>
        <taxon>Bacteria</taxon>
        <taxon>Bacillati</taxon>
        <taxon>Bacillota</taxon>
        <taxon>Clostridia</taxon>
        <taxon>Peptostreptococcales</taxon>
        <taxon>Natronincolaceae</taxon>
        <taxon>Alkaliphilus</taxon>
    </lineage>
</organism>
<sequence length="211" mass="24428">MIKLIDIGLVENEGVLFNNIELTIEKGIWINLIDLSVTQYKALFRMLEGRIMPLKGVYLIEGVNVKEFSMLQRASLRKREVLNLAESSFLIMEKTVIDNLRWQLKASGIYPTKWKSIIEERLNELSLQHIKNIKCCELNKFDLAKTKLAKALVSRPRLILLEENLLKHKDKEEEQRVLNIITNSVLGKDISVLTANYNNNSYVTIIKNIKF</sequence>
<keyword evidence="2" id="KW-0449">Lipoprotein</keyword>
<dbReference type="InterPro" id="IPR027417">
    <property type="entry name" value="P-loop_NTPase"/>
</dbReference>
<dbReference type="EMBL" id="FMUS01000014">
    <property type="protein sequence ID" value="SCY74051.1"/>
    <property type="molecule type" value="Genomic_DNA"/>
</dbReference>
<dbReference type="InterPro" id="IPR003439">
    <property type="entry name" value="ABC_transporter-like_ATP-bd"/>
</dbReference>
<dbReference type="Pfam" id="PF00005">
    <property type="entry name" value="ABC_tran"/>
    <property type="match status" value="1"/>
</dbReference>
<feature type="domain" description="ABC transporter" evidence="1">
    <location>
        <begin position="42"/>
        <end position="163"/>
    </location>
</feature>
<evidence type="ECO:0000259" key="1">
    <source>
        <dbReference type="Pfam" id="PF00005"/>
    </source>
</evidence>
<keyword evidence="3" id="KW-1185">Reference proteome</keyword>
<evidence type="ECO:0000313" key="3">
    <source>
        <dbReference type="Proteomes" id="UP000198636"/>
    </source>
</evidence>
<dbReference type="OrthoDB" id="1956365at2"/>
<dbReference type="SUPFAM" id="SSF52540">
    <property type="entry name" value="P-loop containing nucleoside triphosphate hydrolases"/>
    <property type="match status" value="1"/>
</dbReference>
<reference evidence="2 3" key="1">
    <citation type="submission" date="2016-10" db="EMBL/GenBank/DDBJ databases">
        <authorList>
            <person name="de Groot N.N."/>
        </authorList>
    </citation>
    <scope>NUCLEOTIDE SEQUENCE [LARGE SCALE GENOMIC DNA]</scope>
    <source>
        <strain evidence="2 3">DSM 18978</strain>
    </source>
</reference>
<name>A0A1G5IE57_9FIRM</name>
<gene>
    <name evidence="2" type="ORF">SAMN03080606_02356</name>
</gene>